<keyword evidence="6" id="KW-0472">Membrane</keyword>
<dbReference type="NCBIfam" id="TIGR01844">
    <property type="entry name" value="type_I_sec_TolC"/>
    <property type="match status" value="1"/>
</dbReference>
<evidence type="ECO:0000256" key="6">
    <source>
        <dbReference type="ARBA" id="ARBA00023136"/>
    </source>
</evidence>
<dbReference type="GO" id="GO:0009279">
    <property type="term" value="C:cell outer membrane"/>
    <property type="evidence" value="ECO:0007669"/>
    <property type="project" value="UniProtKB-SubCell"/>
</dbReference>
<proteinExistence type="inferred from homology"/>
<sequence length="483" mass="52688">MRALHSLKVKTWDKREACHQSAFHRSVFLGGVLLILSSGISGVKSETMSSALANAYATNPDVNQQRASLRATDESLPQALALGRPSIMGSGQYGFNHRFSSLPGRNGAFGGLFNNDIGYVNGSLNQNIFNGNQTVNSVRQAESTILGGRETLRNTEQSVLQNGATAYMDVLRDTAVLELRRNNIIVLMEQLRQTRYRFNVGDVTRTDVAQAESSLETARSDYFTAQANLQTSIANFRQVIGRQPKQLEAAATVEKLLPSNLDTAISVALLEHPSIQEALHNVDAAAAQVKIIEGQLYPKVDLNATTQRTFNVNGMTGYQQYNGTIQGQMSVPIYENGGTTYSRIRQAKEQVTQARLQADLQKTNVRAALVSAWGQLTTARATIESSMAAVKASEIALEGVRVEAQVGQRTTLDVLNAQQTLLGNRVALVTAQRDRVVASYVVMAAMGKLTATNLHLAVVHYDPSVHFDQVKDKWVGVRTPDGR</sequence>
<dbReference type="HOGENOM" id="CLU_012817_0_1_5"/>
<dbReference type="STRING" id="395963.Bind_3231"/>
<gene>
    <name evidence="8" type="ordered locus">Bind_3231</name>
</gene>
<dbReference type="RefSeq" id="WP_012386139.1">
    <property type="nucleotide sequence ID" value="NC_010581.1"/>
</dbReference>
<keyword evidence="5" id="KW-0812">Transmembrane</keyword>
<dbReference type="eggNOG" id="COG1538">
    <property type="taxonomic scope" value="Bacteria"/>
</dbReference>
<dbReference type="InterPro" id="IPR003423">
    <property type="entry name" value="OMP_efflux"/>
</dbReference>
<dbReference type="InterPro" id="IPR010130">
    <property type="entry name" value="T1SS_OMP_TolC"/>
</dbReference>
<keyword evidence="4" id="KW-1134">Transmembrane beta strand</keyword>
<dbReference type="GO" id="GO:0015288">
    <property type="term" value="F:porin activity"/>
    <property type="evidence" value="ECO:0007669"/>
    <property type="project" value="TreeGrafter"/>
</dbReference>
<name>B2ID26_BEII9</name>
<dbReference type="Gene3D" id="1.20.1600.10">
    <property type="entry name" value="Outer membrane efflux proteins (OEP)"/>
    <property type="match status" value="1"/>
</dbReference>
<evidence type="ECO:0000313" key="8">
    <source>
        <dbReference type="EMBL" id="ACB96791.1"/>
    </source>
</evidence>
<evidence type="ECO:0000256" key="3">
    <source>
        <dbReference type="ARBA" id="ARBA00022448"/>
    </source>
</evidence>
<evidence type="ECO:0000256" key="5">
    <source>
        <dbReference type="ARBA" id="ARBA00022692"/>
    </source>
</evidence>
<comment type="similarity">
    <text evidence="2">Belongs to the outer membrane factor (OMF) (TC 1.B.17) family.</text>
</comment>
<keyword evidence="7" id="KW-0998">Cell outer membrane</keyword>
<protein>
    <submittedName>
        <fullName evidence="8">Type I secretion outer membrane protein, TolC family</fullName>
    </submittedName>
</protein>
<evidence type="ECO:0000313" key="9">
    <source>
        <dbReference type="Proteomes" id="UP000001695"/>
    </source>
</evidence>
<evidence type="ECO:0000256" key="2">
    <source>
        <dbReference type="ARBA" id="ARBA00007613"/>
    </source>
</evidence>
<evidence type="ECO:0000256" key="4">
    <source>
        <dbReference type="ARBA" id="ARBA00022452"/>
    </source>
</evidence>
<dbReference type="Pfam" id="PF02321">
    <property type="entry name" value="OEP"/>
    <property type="match status" value="2"/>
</dbReference>
<dbReference type="GO" id="GO:1990281">
    <property type="term" value="C:efflux pump complex"/>
    <property type="evidence" value="ECO:0007669"/>
    <property type="project" value="TreeGrafter"/>
</dbReference>
<dbReference type="PANTHER" id="PTHR30026">
    <property type="entry name" value="OUTER MEMBRANE PROTEIN TOLC"/>
    <property type="match status" value="1"/>
</dbReference>
<evidence type="ECO:0000256" key="7">
    <source>
        <dbReference type="ARBA" id="ARBA00023237"/>
    </source>
</evidence>
<dbReference type="SUPFAM" id="SSF56954">
    <property type="entry name" value="Outer membrane efflux proteins (OEP)"/>
    <property type="match status" value="1"/>
</dbReference>
<keyword evidence="3" id="KW-0813">Transport</keyword>
<dbReference type="GO" id="GO:0015562">
    <property type="term" value="F:efflux transmembrane transporter activity"/>
    <property type="evidence" value="ECO:0007669"/>
    <property type="project" value="InterPro"/>
</dbReference>
<dbReference type="PANTHER" id="PTHR30026:SF22">
    <property type="entry name" value="OUTER MEMBRANE EFFLUX PROTEIN"/>
    <property type="match status" value="1"/>
</dbReference>
<dbReference type="Proteomes" id="UP000001695">
    <property type="component" value="Chromosome"/>
</dbReference>
<evidence type="ECO:0000256" key="1">
    <source>
        <dbReference type="ARBA" id="ARBA00004442"/>
    </source>
</evidence>
<dbReference type="EMBL" id="CP001016">
    <property type="protein sequence ID" value="ACB96791.1"/>
    <property type="molecule type" value="Genomic_DNA"/>
</dbReference>
<organism evidence="8 9">
    <name type="scientific">Beijerinckia indica subsp. indica (strain ATCC 9039 / DSM 1715 / NCIMB 8712)</name>
    <dbReference type="NCBI Taxonomy" id="395963"/>
    <lineage>
        <taxon>Bacteria</taxon>
        <taxon>Pseudomonadati</taxon>
        <taxon>Pseudomonadota</taxon>
        <taxon>Alphaproteobacteria</taxon>
        <taxon>Hyphomicrobiales</taxon>
        <taxon>Beijerinckiaceae</taxon>
        <taxon>Beijerinckia</taxon>
    </lineage>
</organism>
<keyword evidence="9" id="KW-1185">Reference proteome</keyword>
<dbReference type="InterPro" id="IPR051906">
    <property type="entry name" value="TolC-like"/>
</dbReference>
<reference evidence="8 9" key="2">
    <citation type="journal article" date="2010" name="J. Bacteriol.">
        <title>Complete genome sequence of Beijerinckia indica subsp. indica.</title>
        <authorList>
            <person name="Tamas I."/>
            <person name="Dedysh S.N."/>
            <person name="Liesack W."/>
            <person name="Stott M.B."/>
            <person name="Alam M."/>
            <person name="Murrell J.C."/>
            <person name="Dunfield P.F."/>
        </authorList>
    </citation>
    <scope>NUCLEOTIDE SEQUENCE [LARGE SCALE GENOMIC DNA]</scope>
    <source>
        <strain evidence="9">ATCC 9039 / DSM 1715 / NCIMB 8712</strain>
    </source>
</reference>
<dbReference type="OrthoDB" id="9789368at2"/>
<comment type="subcellular location">
    <subcellularLocation>
        <location evidence="1">Cell outer membrane</location>
    </subcellularLocation>
</comment>
<accession>B2ID26</accession>
<reference evidence="9" key="1">
    <citation type="submission" date="2008-03" db="EMBL/GenBank/DDBJ databases">
        <title>Complete sequence of chromosome of Beijerinckia indica subsp. indica ATCC 9039.</title>
        <authorList>
            <consortium name="US DOE Joint Genome Institute"/>
            <person name="Copeland A."/>
            <person name="Lucas S."/>
            <person name="Lapidus A."/>
            <person name="Glavina del Rio T."/>
            <person name="Dalin E."/>
            <person name="Tice H."/>
            <person name="Bruce D."/>
            <person name="Goodwin L."/>
            <person name="Pitluck S."/>
            <person name="LaButti K."/>
            <person name="Schmutz J."/>
            <person name="Larimer F."/>
            <person name="Land M."/>
            <person name="Hauser L."/>
            <person name="Kyrpides N."/>
            <person name="Mikhailova N."/>
            <person name="Dunfield P.F."/>
            <person name="Dedysh S.N."/>
            <person name="Liesack W."/>
            <person name="Saw J.H."/>
            <person name="Alam M."/>
            <person name="Chen Y."/>
            <person name="Murrell J.C."/>
            <person name="Richardson P."/>
        </authorList>
    </citation>
    <scope>NUCLEOTIDE SEQUENCE [LARGE SCALE GENOMIC DNA]</scope>
    <source>
        <strain evidence="9">ATCC 9039 / DSM 1715 / NCIMB 8712</strain>
    </source>
</reference>
<dbReference type="AlphaFoldDB" id="B2ID26"/>
<dbReference type="KEGG" id="bid:Bind_3231"/>